<feature type="region of interest" description="Disordered" evidence="1">
    <location>
        <begin position="31"/>
        <end position="50"/>
    </location>
</feature>
<dbReference type="EMBL" id="GBRH01265243">
    <property type="protein sequence ID" value="JAD32652.1"/>
    <property type="molecule type" value="Transcribed_RNA"/>
</dbReference>
<reference evidence="2" key="1">
    <citation type="submission" date="2014-09" db="EMBL/GenBank/DDBJ databases">
        <authorList>
            <person name="Magalhaes I.L.F."/>
            <person name="Oliveira U."/>
            <person name="Santos F.R."/>
            <person name="Vidigal T.H.D.A."/>
            <person name="Brescovit A.D."/>
            <person name="Santos A.J."/>
        </authorList>
    </citation>
    <scope>NUCLEOTIDE SEQUENCE</scope>
    <source>
        <tissue evidence="2">Shoot tissue taken approximately 20 cm above the soil surface</tissue>
    </source>
</reference>
<organism evidence="2">
    <name type="scientific">Arundo donax</name>
    <name type="common">Giant reed</name>
    <name type="synonym">Donax arundinaceus</name>
    <dbReference type="NCBI Taxonomy" id="35708"/>
    <lineage>
        <taxon>Eukaryota</taxon>
        <taxon>Viridiplantae</taxon>
        <taxon>Streptophyta</taxon>
        <taxon>Embryophyta</taxon>
        <taxon>Tracheophyta</taxon>
        <taxon>Spermatophyta</taxon>
        <taxon>Magnoliopsida</taxon>
        <taxon>Liliopsida</taxon>
        <taxon>Poales</taxon>
        <taxon>Poaceae</taxon>
        <taxon>PACMAD clade</taxon>
        <taxon>Arundinoideae</taxon>
        <taxon>Arundineae</taxon>
        <taxon>Arundo</taxon>
    </lineage>
</organism>
<evidence type="ECO:0000313" key="2">
    <source>
        <dbReference type="EMBL" id="JAD32652.1"/>
    </source>
</evidence>
<protein>
    <submittedName>
        <fullName evidence="2">Uncharacterized protein</fullName>
    </submittedName>
</protein>
<sequence length="50" mass="5692">MKNFKAIWVCASTRFDAISVTTKILESLTEEKPSADRFAPEESQAETEVW</sequence>
<proteinExistence type="predicted"/>
<accession>A0A0A8ZCS9</accession>
<dbReference type="AlphaFoldDB" id="A0A0A8ZCS9"/>
<evidence type="ECO:0000256" key="1">
    <source>
        <dbReference type="SAM" id="MobiDB-lite"/>
    </source>
</evidence>
<reference evidence="2" key="2">
    <citation type="journal article" date="2015" name="Data Brief">
        <title>Shoot transcriptome of the giant reed, Arundo donax.</title>
        <authorList>
            <person name="Barrero R.A."/>
            <person name="Guerrero F.D."/>
            <person name="Moolhuijzen P."/>
            <person name="Goolsby J.A."/>
            <person name="Tidwell J."/>
            <person name="Bellgard S.E."/>
            <person name="Bellgard M.I."/>
        </authorList>
    </citation>
    <scope>NUCLEOTIDE SEQUENCE</scope>
    <source>
        <tissue evidence="2">Shoot tissue taken approximately 20 cm above the soil surface</tissue>
    </source>
</reference>
<name>A0A0A8ZCS9_ARUDO</name>
<feature type="compositionally biased region" description="Basic and acidic residues" evidence="1">
    <location>
        <begin position="31"/>
        <end position="40"/>
    </location>
</feature>